<evidence type="ECO:0000256" key="6">
    <source>
        <dbReference type="ARBA" id="ARBA00023002"/>
    </source>
</evidence>
<dbReference type="EMBL" id="HBIN01010118">
    <property type="protein sequence ID" value="CAE0437297.1"/>
    <property type="molecule type" value="Transcribed_RNA"/>
</dbReference>
<dbReference type="InterPro" id="IPR040763">
    <property type="entry name" value="RNR_alpha_hel"/>
</dbReference>
<accession>A0A7S3PDB1</accession>
<feature type="domain" description="B12-dependent ribonucleotide reductase insertion" evidence="13">
    <location>
        <begin position="261"/>
        <end position="345"/>
    </location>
</feature>
<name>A0A7S3PDB1_9STRA</name>
<evidence type="ECO:0000259" key="12">
    <source>
        <dbReference type="Pfam" id="PF17975"/>
    </source>
</evidence>
<gene>
    <name evidence="14" type="ORF">ASTO00021_LOCUS7554</name>
</gene>
<dbReference type="InterPro" id="IPR054158">
    <property type="entry name" value="RNR-II_ins_dom"/>
</dbReference>
<keyword evidence="5" id="KW-0235">DNA replication</keyword>
<dbReference type="Pfam" id="PF21995">
    <property type="entry name" value="RNR-II_ins_dom"/>
    <property type="match status" value="1"/>
</dbReference>
<evidence type="ECO:0000256" key="9">
    <source>
        <dbReference type="ARBA" id="ARBA00023285"/>
    </source>
</evidence>
<dbReference type="Pfam" id="PF17975">
    <property type="entry name" value="RNR_Alpha"/>
    <property type="match status" value="1"/>
</dbReference>
<dbReference type="GO" id="GO:0008998">
    <property type="term" value="F:ribonucleoside-triphosphate reductase (thioredoxin) activity"/>
    <property type="evidence" value="ECO:0007669"/>
    <property type="project" value="UniProtKB-EC"/>
</dbReference>
<keyword evidence="7" id="KW-1015">Disulfide bond</keyword>
<reference evidence="14" key="1">
    <citation type="submission" date="2021-01" db="EMBL/GenBank/DDBJ databases">
        <authorList>
            <person name="Corre E."/>
            <person name="Pelletier E."/>
            <person name="Niang G."/>
            <person name="Scheremetjew M."/>
            <person name="Finn R."/>
            <person name="Kale V."/>
            <person name="Holt S."/>
            <person name="Cochrane G."/>
            <person name="Meng A."/>
            <person name="Brown T."/>
            <person name="Cohen L."/>
        </authorList>
    </citation>
    <scope>NUCLEOTIDE SEQUENCE</scope>
    <source>
        <strain evidence="14">GSBS06</strain>
    </source>
</reference>
<dbReference type="GO" id="GO:0031419">
    <property type="term" value="F:cobalamin binding"/>
    <property type="evidence" value="ECO:0007669"/>
    <property type="project" value="UniProtKB-KW"/>
</dbReference>
<evidence type="ECO:0000256" key="2">
    <source>
        <dbReference type="ARBA" id="ARBA00005654"/>
    </source>
</evidence>
<evidence type="ECO:0000256" key="8">
    <source>
        <dbReference type="ARBA" id="ARBA00023284"/>
    </source>
</evidence>
<dbReference type="PANTHER" id="PTHR43371">
    <property type="entry name" value="VITAMIN B12-DEPENDENT RIBONUCLEOTIDE REDUCTASE"/>
    <property type="match status" value="1"/>
</dbReference>
<keyword evidence="9" id="KW-0170">Cobalt</keyword>
<comment type="cofactor">
    <cofactor evidence="1">
        <name>adenosylcob(III)alamin</name>
        <dbReference type="ChEBI" id="CHEBI:18408"/>
    </cofactor>
</comment>
<dbReference type="GO" id="GO:0004748">
    <property type="term" value="F:ribonucleoside-diphosphate reductase activity, thioredoxin disulfide as acceptor"/>
    <property type="evidence" value="ECO:0007669"/>
    <property type="project" value="TreeGrafter"/>
</dbReference>
<feature type="region of interest" description="Disordered" evidence="11">
    <location>
        <begin position="752"/>
        <end position="795"/>
    </location>
</feature>
<protein>
    <recommendedName>
        <fullName evidence="3">ribonucleoside-triphosphate reductase (thioredoxin)</fullName>
        <ecNumber evidence="3">1.17.4.2</ecNumber>
    </recommendedName>
</protein>
<sequence>MRIIYSRVRLRPRSLLGTTATTKYQLPSLNVQTVSLSLGINRSVSMRSFSTAKTQSPLAATRMDTVKKSHRFQLEKKFLKSFENKKAPFGYNGLGELVYYRTYSRSDPVTGKREKWQETVARVVNGCFTMQKNWIEENCLGWDEKSAQRDAQEMYRRIFSMKFLPPGRGLWAMGTALTEDRELYAALNNCAFVSTAEIGSYQAGVAPNDTGNTIERLYAYPDPKQMTPADPFAFTMDASMLGVGVGFDTLGAGKVIVKKPKEAHNKKTSNSKIVIADSREGWVDSLKMLLNSYLVHDNDNDSKQNVAVEFSYSEIRKKGLPIKGFGGTASGPDPLIELHNNVRECLDNIDGKPLTITAIVDIMNMIGKCVVAGNVRRTAEIAFGSPDSEEYVSLKDYEKNPQRMDFGWTSNNSVFAELGMDYTNVVKMIRKNGEPGFAWLDNMRKYGRMGDPPDYKDKRAAGGNPCLEQTLESYELCCLVETFPDRHTDLKDFKKTLELAFMYAKTVTLGKTHWPMSNRVMQRNRRIGCSMSGISQFIAHKGLHELQIWSDEGYKHIQKCDKMFSEWLAIPQSIKTTSIKPSGTVSLLAGATPGVHAPESRYYIRRVRLAVNSELIEPLIAAGYHVEPAETDPENTMVVSVPIDVGEGVRVQKEIGMWEQLSIAAFMQRHWADNQVSCTVTFDPKQESEEGMKAALDVFQYQLKGISFLPRIKAGAYAQMPYEEISEKQFQELSSQLKPLDLSTLYEMHSHERISDKTKTNNHESGSGSDNLNGGDDGKSNRRSTGGRGGVEEFRSMPDLYCDNDSCFFDDEIFPVDSPNSKMSEQENVKLKMGKRIVQY</sequence>
<proteinExistence type="inferred from homology"/>
<evidence type="ECO:0000256" key="1">
    <source>
        <dbReference type="ARBA" id="ARBA00001922"/>
    </source>
</evidence>
<organism evidence="14">
    <name type="scientific">Aplanochytrium stocchinoi</name>
    <dbReference type="NCBI Taxonomy" id="215587"/>
    <lineage>
        <taxon>Eukaryota</taxon>
        <taxon>Sar</taxon>
        <taxon>Stramenopiles</taxon>
        <taxon>Bigyra</taxon>
        <taxon>Labyrinthulomycetes</taxon>
        <taxon>Thraustochytrida</taxon>
        <taxon>Thraustochytriidae</taxon>
        <taxon>Aplanochytrium</taxon>
    </lineage>
</organism>
<evidence type="ECO:0000313" key="14">
    <source>
        <dbReference type="EMBL" id="CAE0437297.1"/>
    </source>
</evidence>
<evidence type="ECO:0000256" key="7">
    <source>
        <dbReference type="ARBA" id="ARBA00023157"/>
    </source>
</evidence>
<evidence type="ECO:0000256" key="5">
    <source>
        <dbReference type="ARBA" id="ARBA00022705"/>
    </source>
</evidence>
<keyword evidence="8" id="KW-0676">Redox-active center</keyword>
<dbReference type="GO" id="GO:0006260">
    <property type="term" value="P:DNA replication"/>
    <property type="evidence" value="ECO:0007669"/>
    <property type="project" value="UniProtKB-KW"/>
</dbReference>
<feature type="domain" description="Ribonucleotide reductase alpha-helical" evidence="12">
    <location>
        <begin position="74"/>
        <end position="175"/>
    </location>
</feature>
<feature type="compositionally biased region" description="Basic and acidic residues" evidence="11">
    <location>
        <begin position="752"/>
        <end position="762"/>
    </location>
</feature>
<evidence type="ECO:0000256" key="10">
    <source>
        <dbReference type="ARBA" id="ARBA00048987"/>
    </source>
</evidence>
<dbReference type="AlphaFoldDB" id="A0A7S3PDB1"/>
<dbReference type="Gene3D" id="3.20.70.20">
    <property type="match status" value="3"/>
</dbReference>
<dbReference type="InterPro" id="IPR050862">
    <property type="entry name" value="RdRp_reductase_class-2"/>
</dbReference>
<keyword evidence="6" id="KW-0560">Oxidoreductase</keyword>
<comment type="catalytic activity">
    <reaction evidence="10">
        <text>a 2'-deoxyribonucleoside 5'-triphosphate + [thioredoxin]-disulfide + H2O = a ribonucleoside 5'-triphosphate + [thioredoxin]-dithiol</text>
        <dbReference type="Rhea" id="RHEA:12701"/>
        <dbReference type="Rhea" id="RHEA-COMP:10698"/>
        <dbReference type="Rhea" id="RHEA-COMP:10700"/>
        <dbReference type="ChEBI" id="CHEBI:15377"/>
        <dbReference type="ChEBI" id="CHEBI:29950"/>
        <dbReference type="ChEBI" id="CHEBI:50058"/>
        <dbReference type="ChEBI" id="CHEBI:61557"/>
        <dbReference type="ChEBI" id="CHEBI:61560"/>
        <dbReference type="EC" id="1.17.4.2"/>
    </reaction>
</comment>
<evidence type="ECO:0000256" key="11">
    <source>
        <dbReference type="SAM" id="MobiDB-lite"/>
    </source>
</evidence>
<evidence type="ECO:0000256" key="3">
    <source>
        <dbReference type="ARBA" id="ARBA00012275"/>
    </source>
</evidence>
<dbReference type="EC" id="1.17.4.2" evidence="3"/>
<dbReference type="PANTHER" id="PTHR43371:SF1">
    <property type="entry name" value="RIBONUCLEOSIDE-DIPHOSPHATE REDUCTASE"/>
    <property type="match status" value="1"/>
</dbReference>
<evidence type="ECO:0000256" key="4">
    <source>
        <dbReference type="ARBA" id="ARBA00022628"/>
    </source>
</evidence>
<evidence type="ECO:0000259" key="13">
    <source>
        <dbReference type="Pfam" id="PF21995"/>
    </source>
</evidence>
<dbReference type="SUPFAM" id="SSF51998">
    <property type="entry name" value="PFL-like glycyl radical enzymes"/>
    <property type="match status" value="1"/>
</dbReference>
<keyword evidence="4" id="KW-0846">Cobalamin</keyword>
<comment type="similarity">
    <text evidence="2">Belongs to the class II ribonucleoside-triphosphate reductase family.</text>
</comment>
<feature type="compositionally biased region" description="Low complexity" evidence="11">
    <location>
        <begin position="765"/>
        <end position="774"/>
    </location>
</feature>